<dbReference type="Proteomes" id="UP000231542">
    <property type="component" value="Unassembled WGS sequence"/>
</dbReference>
<dbReference type="PANTHER" id="PTHR33393">
    <property type="entry name" value="POLYGLUTAMINE SYNTHESIS ACCESSORY PROTEIN RV0574C-RELATED"/>
    <property type="match status" value="1"/>
</dbReference>
<dbReference type="CDD" id="cd07381">
    <property type="entry name" value="MPP_CapA"/>
    <property type="match status" value="1"/>
</dbReference>
<evidence type="ECO:0000313" key="5">
    <source>
        <dbReference type="Proteomes" id="UP000231542"/>
    </source>
</evidence>
<dbReference type="PANTHER" id="PTHR33393:SF11">
    <property type="entry name" value="POLYGLUTAMINE SYNTHESIS ACCESSORY PROTEIN RV0574C-RELATED"/>
    <property type="match status" value="1"/>
</dbReference>
<evidence type="ECO:0000259" key="3">
    <source>
        <dbReference type="SMART" id="SM00854"/>
    </source>
</evidence>
<evidence type="ECO:0000313" key="4">
    <source>
        <dbReference type="EMBL" id="PIS42736.1"/>
    </source>
</evidence>
<dbReference type="Pfam" id="PF09587">
    <property type="entry name" value="PGA_cap"/>
    <property type="match status" value="1"/>
</dbReference>
<dbReference type="InterPro" id="IPR029052">
    <property type="entry name" value="Metallo-depent_PP-like"/>
</dbReference>
<dbReference type="SUPFAM" id="SSF56300">
    <property type="entry name" value="Metallo-dependent phosphatases"/>
    <property type="match status" value="1"/>
</dbReference>
<sequence>MITIPNKPYWILGICASLALVVILVVYFGGNASTVESEILPLNFPKAPEEKIADPQVSLIAVGDIMLSRVVGSKMTKYGDYRYPFLKTADLLKSADLTFGNLESPLTPGREILTGEMAFRADPEVTEGLTYAGFDVLTLANNHILNFGRQGLENTFKYLKEAEIDFIGAGETAADAYQPLIKEVQGIKFAFLAYSYTDSNSSQVALMDSAKMSEAAKQAKEQADFVIVTMHAGTEYQFVPNKHQKEFAHQAIEAGATLVIGHHPHVVETVEEYQGGYIIYSLGNFVFDQMWSQGTREGMVVKIVFKKEGITELEFHPVIIEDYSQPRFASDSEAERIIARLDLELKKETLNQIPSYKFLMPEADPPRVENLK</sequence>
<comment type="similarity">
    <text evidence="1">Belongs to the CapA family.</text>
</comment>
<dbReference type="Gene3D" id="3.60.21.10">
    <property type="match status" value="1"/>
</dbReference>
<keyword evidence="2" id="KW-0472">Membrane</keyword>
<feature type="domain" description="Capsule synthesis protein CapA" evidence="3">
    <location>
        <begin position="58"/>
        <end position="289"/>
    </location>
</feature>
<evidence type="ECO:0000256" key="1">
    <source>
        <dbReference type="ARBA" id="ARBA00005662"/>
    </source>
</evidence>
<gene>
    <name evidence="4" type="ORF">COT24_01930</name>
</gene>
<dbReference type="SMART" id="SM00854">
    <property type="entry name" value="PGA_cap"/>
    <property type="match status" value="1"/>
</dbReference>
<dbReference type="InterPro" id="IPR019079">
    <property type="entry name" value="Capsule_synth_CapA"/>
</dbReference>
<keyword evidence="2" id="KW-1133">Transmembrane helix</keyword>
<dbReference type="InterPro" id="IPR052169">
    <property type="entry name" value="CW_Biosynth-Accessory"/>
</dbReference>
<proteinExistence type="inferred from homology"/>
<feature type="transmembrane region" description="Helical" evidence="2">
    <location>
        <begin position="9"/>
        <end position="30"/>
    </location>
</feature>
<comment type="caution">
    <text evidence="4">The sequence shown here is derived from an EMBL/GenBank/DDBJ whole genome shotgun (WGS) entry which is preliminary data.</text>
</comment>
<evidence type="ECO:0000256" key="2">
    <source>
        <dbReference type="SAM" id="Phobius"/>
    </source>
</evidence>
<accession>A0A2H0YWC5</accession>
<dbReference type="AlphaFoldDB" id="A0A2H0YWC5"/>
<protein>
    <recommendedName>
        <fullName evidence="3">Capsule synthesis protein CapA domain-containing protein</fullName>
    </recommendedName>
</protein>
<keyword evidence="2" id="KW-0812">Transmembrane</keyword>
<organism evidence="4 5">
    <name type="scientific">Candidatus Kerfeldbacteria bacterium CG08_land_8_20_14_0_20_40_16</name>
    <dbReference type="NCBI Taxonomy" id="2014244"/>
    <lineage>
        <taxon>Bacteria</taxon>
        <taxon>Candidatus Kerfeldiibacteriota</taxon>
    </lineage>
</organism>
<reference evidence="4 5" key="1">
    <citation type="submission" date="2017-09" db="EMBL/GenBank/DDBJ databases">
        <title>Depth-based differentiation of microbial function through sediment-hosted aquifers and enrichment of novel symbionts in the deep terrestrial subsurface.</title>
        <authorList>
            <person name="Probst A.J."/>
            <person name="Ladd B."/>
            <person name="Jarett J.K."/>
            <person name="Geller-Mcgrath D.E."/>
            <person name="Sieber C.M."/>
            <person name="Emerson J.B."/>
            <person name="Anantharaman K."/>
            <person name="Thomas B.C."/>
            <person name="Malmstrom R."/>
            <person name="Stieglmeier M."/>
            <person name="Klingl A."/>
            <person name="Woyke T."/>
            <person name="Ryan C.M."/>
            <person name="Banfield J.F."/>
        </authorList>
    </citation>
    <scope>NUCLEOTIDE SEQUENCE [LARGE SCALE GENOMIC DNA]</scope>
    <source>
        <strain evidence="4">CG08_land_8_20_14_0_20_40_16</strain>
    </source>
</reference>
<name>A0A2H0YWC5_9BACT</name>
<dbReference type="EMBL" id="PEXU01000023">
    <property type="protein sequence ID" value="PIS42736.1"/>
    <property type="molecule type" value="Genomic_DNA"/>
</dbReference>